<organism evidence="3 4">
    <name type="scientific">Paenibacillus barengoltzii G22</name>
    <dbReference type="NCBI Taxonomy" id="1235795"/>
    <lineage>
        <taxon>Bacteria</taxon>
        <taxon>Bacillati</taxon>
        <taxon>Bacillota</taxon>
        <taxon>Bacilli</taxon>
        <taxon>Bacillales</taxon>
        <taxon>Paenibacillaceae</taxon>
        <taxon>Paenibacillus</taxon>
    </lineage>
</organism>
<keyword evidence="1" id="KW-0802">TPR repeat</keyword>
<evidence type="ECO:0000313" key="3">
    <source>
        <dbReference type="EMBL" id="EOS54108.1"/>
    </source>
</evidence>
<feature type="repeat" description="TPR" evidence="1">
    <location>
        <begin position="278"/>
        <end position="311"/>
    </location>
</feature>
<feature type="domain" description="Glycosyltransferase 2-like" evidence="2">
    <location>
        <begin position="6"/>
        <end position="100"/>
    </location>
</feature>
<dbReference type="PANTHER" id="PTHR43630:SF2">
    <property type="entry name" value="GLYCOSYLTRANSFERASE"/>
    <property type="match status" value="1"/>
</dbReference>
<dbReference type="SUPFAM" id="SSF53448">
    <property type="entry name" value="Nucleotide-diphospho-sugar transferases"/>
    <property type="match status" value="1"/>
</dbReference>
<evidence type="ECO:0000259" key="2">
    <source>
        <dbReference type="Pfam" id="PF00535"/>
    </source>
</evidence>
<dbReference type="Gene3D" id="1.25.40.10">
    <property type="entry name" value="Tetratricopeptide repeat domain"/>
    <property type="match status" value="1"/>
</dbReference>
<gene>
    <name evidence="3" type="ORF">C812_03739</name>
</gene>
<dbReference type="GeneID" id="43347293"/>
<dbReference type="PROSITE" id="PS50005">
    <property type="entry name" value="TPR"/>
    <property type="match status" value="1"/>
</dbReference>
<evidence type="ECO:0000313" key="4">
    <source>
        <dbReference type="Proteomes" id="UP000019598"/>
    </source>
</evidence>
<dbReference type="InterPro" id="IPR011990">
    <property type="entry name" value="TPR-like_helical_dom_sf"/>
</dbReference>
<comment type="caution">
    <text evidence="3">The sequence shown here is derived from an EMBL/GenBank/DDBJ whole genome shotgun (WGS) entry which is preliminary data.</text>
</comment>
<dbReference type="Pfam" id="PF13181">
    <property type="entry name" value="TPR_8"/>
    <property type="match status" value="2"/>
</dbReference>
<sequence>MNNLISLCMIVKDEEKVISRCLDSVQGLVDEIIIIDTGSVDNTKTIARRYTKHVYDFKWGNDFSAARNESLRYATAKWILVLDADEYINSSDIEGLRNALRLTTTDKDSLKSFMLPIHNFTGRTVDPSRIMISQGARIFENHKGMYYSSPIHEQLTSDHYKITFQNLPYPVYHDGYTEIRVKGHNKSERNLSILESMKTEEKLQDPYFCFILGNAYISDNQLEKAGQLYRACLASSTPNHSWYIHLLDNLISTELKLENYVEAYQLIQQAIQQYPGISDYYCHLGLLYDQFGMFQQAIGYFEQALKCAETAVRQNRPYWNVQPSYGSTVPLQMLLKLHNQLGHKTDAVRYGVQLLQIQPRNYTVLQQVWELLIQAEQDNEAIIRLFQTVYPNASAIEYIALFLVALRTGSRSLSSYYYQKLTIQVSPSDALTYHLLQHEEKPFKLSIDMELDASPALIAAVVYNDPNYLSAITDTEGCESARELWTYHCDLQANPNSSPQLTDSASDLLAKTLLILLSYSYNDIYLHWLQSMATADTINKLADLMYEHGYYEPAIELYAILLDNGVLSPKSMINIGQWQLVGNNADDGYLFIDTAFDHEKDLSVIGWVFNYCSKKQYEQFLERYLDAFPHLIELPFLTQPTNKL</sequence>
<proteinExistence type="predicted"/>
<dbReference type="CDD" id="cd02511">
    <property type="entry name" value="Beta4Glucosyltransferase"/>
    <property type="match status" value="1"/>
</dbReference>
<reference evidence="3 4" key="1">
    <citation type="submission" date="2013-04" db="EMBL/GenBank/DDBJ databases">
        <title>The Genome Sequence of Paenibacillus barengoltzii G22.</title>
        <authorList>
            <consortium name="The Broad Institute Genomics Platform"/>
            <consortium name="The Broad Institute Genome Sequencing Center for Infectious Disease"/>
            <person name="Earl A."/>
            <person name="Xavier R."/>
            <person name="Elson C."/>
            <person name="Duck W."/>
            <person name="Walker B."/>
            <person name="Young S."/>
            <person name="Zeng Q."/>
            <person name="Gargeya S."/>
            <person name="Fitzgerald M."/>
            <person name="Haas B."/>
            <person name="Abouelleil A."/>
            <person name="Allen A.W."/>
            <person name="Alvarado L."/>
            <person name="Arachchi H.M."/>
            <person name="Berlin A.M."/>
            <person name="Chapman S.B."/>
            <person name="Gainer-Dewar J."/>
            <person name="Goldberg J."/>
            <person name="Griggs A."/>
            <person name="Gujja S."/>
            <person name="Hansen M."/>
            <person name="Howarth C."/>
            <person name="Imamovic A."/>
            <person name="Ireland A."/>
            <person name="Larimer J."/>
            <person name="McCowan C."/>
            <person name="Murphy C."/>
            <person name="Pearson M."/>
            <person name="Poon T.W."/>
            <person name="Priest M."/>
            <person name="Roberts A."/>
            <person name="Saif S."/>
            <person name="Shea T."/>
            <person name="Sisk P."/>
            <person name="Sykes S."/>
            <person name="Wortman J."/>
            <person name="Nusbaum C."/>
            <person name="Birren B."/>
        </authorList>
    </citation>
    <scope>NUCLEOTIDE SEQUENCE [LARGE SCALE GENOMIC DNA]</scope>
    <source>
        <strain evidence="3 4">G22</strain>
    </source>
</reference>
<dbReference type="AlphaFoldDB" id="R9L6A7"/>
<dbReference type="InterPro" id="IPR029044">
    <property type="entry name" value="Nucleotide-diphossugar_trans"/>
</dbReference>
<dbReference type="Proteomes" id="UP000019598">
    <property type="component" value="Unassembled WGS sequence"/>
</dbReference>
<dbReference type="InterPro" id="IPR019734">
    <property type="entry name" value="TPR_rpt"/>
</dbReference>
<protein>
    <recommendedName>
        <fullName evidence="2">Glycosyltransferase 2-like domain-containing protein</fullName>
    </recommendedName>
</protein>
<dbReference type="Gene3D" id="3.90.550.10">
    <property type="entry name" value="Spore Coat Polysaccharide Biosynthesis Protein SpsA, Chain A"/>
    <property type="match status" value="1"/>
</dbReference>
<dbReference type="PATRIC" id="fig|1235795.3.peg.3703"/>
<name>R9L6A7_9BACL</name>
<dbReference type="EMBL" id="ASSZ01000034">
    <property type="protein sequence ID" value="EOS54108.1"/>
    <property type="molecule type" value="Genomic_DNA"/>
</dbReference>
<dbReference type="HOGENOM" id="CLU_023736_1_0_9"/>
<dbReference type="InterPro" id="IPR001173">
    <property type="entry name" value="Glyco_trans_2-like"/>
</dbReference>
<dbReference type="SUPFAM" id="SSF48452">
    <property type="entry name" value="TPR-like"/>
    <property type="match status" value="1"/>
</dbReference>
<dbReference type="PANTHER" id="PTHR43630">
    <property type="entry name" value="POLY-BETA-1,6-N-ACETYL-D-GLUCOSAMINE SYNTHASE"/>
    <property type="match status" value="1"/>
</dbReference>
<dbReference type="Pfam" id="PF00535">
    <property type="entry name" value="Glycos_transf_2"/>
    <property type="match status" value="1"/>
</dbReference>
<dbReference type="SMART" id="SM00028">
    <property type="entry name" value="TPR"/>
    <property type="match status" value="3"/>
</dbReference>
<dbReference type="STRING" id="1235795.C812_03739"/>
<evidence type="ECO:0000256" key="1">
    <source>
        <dbReference type="PROSITE-ProRule" id="PRU00339"/>
    </source>
</evidence>
<accession>R9L6A7</accession>
<dbReference type="RefSeq" id="WP_016314125.1">
    <property type="nucleotide sequence ID" value="NZ_KE159655.1"/>
</dbReference>